<keyword evidence="1" id="KW-0479">Metal-binding</keyword>
<name>A0A8H6Z0Z3_9AGAR</name>
<evidence type="ECO:0000256" key="3">
    <source>
        <dbReference type="ARBA" id="ARBA00022833"/>
    </source>
</evidence>
<dbReference type="AlphaFoldDB" id="A0A8H6Z0Z3"/>
<evidence type="ECO:0000256" key="2">
    <source>
        <dbReference type="ARBA" id="ARBA00022771"/>
    </source>
</evidence>
<evidence type="ECO:0000313" key="6">
    <source>
        <dbReference type="EMBL" id="KAF7368837.1"/>
    </source>
</evidence>
<dbReference type="OrthoDB" id="341421at2759"/>
<dbReference type="PROSITE" id="PS01360">
    <property type="entry name" value="ZF_MYND_1"/>
    <property type="match status" value="1"/>
</dbReference>
<evidence type="ECO:0000313" key="7">
    <source>
        <dbReference type="Proteomes" id="UP000620124"/>
    </source>
</evidence>
<comment type="caution">
    <text evidence="6">The sequence shown here is derived from an EMBL/GenBank/DDBJ whole genome shotgun (WGS) entry which is preliminary data.</text>
</comment>
<reference evidence="6" key="1">
    <citation type="submission" date="2020-05" db="EMBL/GenBank/DDBJ databases">
        <title>Mycena genomes resolve the evolution of fungal bioluminescence.</title>
        <authorList>
            <person name="Tsai I.J."/>
        </authorList>
    </citation>
    <scope>NUCLEOTIDE SEQUENCE</scope>
    <source>
        <strain evidence="6">CCC161011</strain>
    </source>
</reference>
<sequence>MTTVELLVIMYGSWANDPEGDERFGRNQRRVEITLNPILPADFATTDVKHTSDWHCEFCTKPVQETIWMNASWLHLTPPRLVSYVHNVCDAGTGPCAEQVRQLNTYGAGMSGSPLVSVWPPKENEEVQFLLSSSCAFCNNETEESCQSLQRCSKCRLIRYCSIGCQRKDWTRHKMCCKVVQEAKTKWYPE</sequence>
<dbReference type="EMBL" id="JACAZI010000002">
    <property type="protein sequence ID" value="KAF7368837.1"/>
    <property type="molecule type" value="Genomic_DNA"/>
</dbReference>
<keyword evidence="3" id="KW-0862">Zinc</keyword>
<proteinExistence type="predicted"/>
<dbReference type="PROSITE" id="PS50865">
    <property type="entry name" value="ZF_MYND_2"/>
    <property type="match status" value="1"/>
</dbReference>
<accession>A0A8H6Z0Z3</accession>
<keyword evidence="2 4" id="KW-0863">Zinc-finger</keyword>
<keyword evidence="7" id="KW-1185">Reference proteome</keyword>
<dbReference type="InterPro" id="IPR002893">
    <property type="entry name" value="Znf_MYND"/>
</dbReference>
<organism evidence="6 7">
    <name type="scientific">Mycena venus</name>
    <dbReference type="NCBI Taxonomy" id="2733690"/>
    <lineage>
        <taxon>Eukaryota</taxon>
        <taxon>Fungi</taxon>
        <taxon>Dikarya</taxon>
        <taxon>Basidiomycota</taxon>
        <taxon>Agaricomycotina</taxon>
        <taxon>Agaricomycetes</taxon>
        <taxon>Agaricomycetidae</taxon>
        <taxon>Agaricales</taxon>
        <taxon>Marasmiineae</taxon>
        <taxon>Mycenaceae</taxon>
        <taxon>Mycena</taxon>
    </lineage>
</organism>
<dbReference type="Proteomes" id="UP000620124">
    <property type="component" value="Unassembled WGS sequence"/>
</dbReference>
<evidence type="ECO:0000256" key="1">
    <source>
        <dbReference type="ARBA" id="ARBA00022723"/>
    </source>
</evidence>
<dbReference type="GO" id="GO:0008270">
    <property type="term" value="F:zinc ion binding"/>
    <property type="evidence" value="ECO:0007669"/>
    <property type="project" value="UniProtKB-KW"/>
</dbReference>
<dbReference type="Pfam" id="PF01753">
    <property type="entry name" value="zf-MYND"/>
    <property type="match status" value="1"/>
</dbReference>
<feature type="domain" description="MYND-type" evidence="5">
    <location>
        <begin position="135"/>
        <end position="177"/>
    </location>
</feature>
<protein>
    <submittedName>
        <fullName evidence="6">MYND-type domain-containing protein</fullName>
    </submittedName>
</protein>
<dbReference type="SUPFAM" id="SSF144232">
    <property type="entry name" value="HIT/MYND zinc finger-like"/>
    <property type="match status" value="1"/>
</dbReference>
<gene>
    <name evidence="6" type="ORF">MVEN_00209100</name>
</gene>
<evidence type="ECO:0000256" key="4">
    <source>
        <dbReference type="PROSITE-ProRule" id="PRU00134"/>
    </source>
</evidence>
<evidence type="ECO:0000259" key="5">
    <source>
        <dbReference type="PROSITE" id="PS50865"/>
    </source>
</evidence>
<dbReference type="Gene3D" id="6.10.140.2220">
    <property type="match status" value="1"/>
</dbReference>